<keyword evidence="2" id="KW-1185">Reference proteome</keyword>
<name>A0ABV8SHN7_9BACL</name>
<comment type="caution">
    <text evidence="1">The sequence shown here is derived from an EMBL/GenBank/DDBJ whole genome shotgun (WGS) entry which is preliminary data.</text>
</comment>
<dbReference type="Proteomes" id="UP001595755">
    <property type="component" value="Unassembled WGS sequence"/>
</dbReference>
<gene>
    <name evidence="1" type="ORF">ACFO1S_23540</name>
</gene>
<evidence type="ECO:0000313" key="2">
    <source>
        <dbReference type="Proteomes" id="UP001595755"/>
    </source>
</evidence>
<accession>A0ABV8SHN7</accession>
<dbReference type="RefSeq" id="WP_204605072.1">
    <property type="nucleotide sequence ID" value="NZ_JBHSED010000058.1"/>
</dbReference>
<proteinExistence type="predicted"/>
<protein>
    <submittedName>
        <fullName evidence="1">Uncharacterized protein</fullName>
    </submittedName>
</protein>
<dbReference type="EMBL" id="JBHSED010000058">
    <property type="protein sequence ID" value="MFC4306402.1"/>
    <property type="molecule type" value="Genomic_DNA"/>
</dbReference>
<sequence>MIISLKTDDGLLLEVRGKERGRVRLKLRGDYNRAKFIVYCLEFISANPEYQQFYVEGDNFSRDQLINALKTEFKTNDSALLEDVLQVAEKVLVRLQEHEEMEEQTDVASLIPISSEALRTVLLGRFGVGKSTLIKACTNFSENIDFPVTDTARTTTYTTEYVFKDPFTVSKFAFAVAFKPESELKLKLEEASTRALRKAVQLALKPNEVIDSTIEEEVLKAFVTDPERLFKNEYIFGKYYGKNHPKRYDDTKKEQIVWWEHLYNQIDQLMRLMFIEEGISLESEENWSRIEGIEEKLLELSKRSETQSASKLQNIIDNLMNTIRQRAELLCSELEADDLGKAFRNSTGSITGFFTREYDESNVERVITLFTSTQAKHFSRLLTPIVDHIRIEVPYNERFPEELRKQQIIITDTVGIEHAKTTDTRSIEGSTKYFFEQYNCITVVDDASKSMDSTTTNILRSLFGSAAKGKIFLTYTFYDKFDKKDFEDEADKDFELLGLQDAALRKIADELSYDNTNWMIEDLKERTIFLKDLVPGTRQIESIIKYFQKMVAHKAEMNDFKQIQPLNKNKPILGYNYKKLALVFAQTQQEFLEQQRQIYFQEYLHWKTAEALTWRLYSGSTYFIGSYKTLRPVDDFCDLLLHKLHHFLSNPAEENFVHKNDRIENLSEKVKDWLKELVGDSVKKMSNKEFVGRYHEFWRIAYNEHGFGSDLRRRKIIMEVFNKVLPPLQMDASNNADIWIDALENMIEEAIEKMGGVKQTLELKRKYDQNPLYRIKRSIEREIYESNDILSADKPSTDEWTVKNCKGEWSEIRFGTLAEHPQFFDFVEEGAAKLEASSGYSRVIMVFANPLKVERKYNIQKLGKVTVIIVNENEIDNFSILKYVL</sequence>
<organism evidence="1 2">
    <name type="scientific">Cohnella boryungensis</name>
    <dbReference type="NCBI Taxonomy" id="768479"/>
    <lineage>
        <taxon>Bacteria</taxon>
        <taxon>Bacillati</taxon>
        <taxon>Bacillota</taxon>
        <taxon>Bacilli</taxon>
        <taxon>Bacillales</taxon>
        <taxon>Paenibacillaceae</taxon>
        <taxon>Cohnella</taxon>
    </lineage>
</organism>
<evidence type="ECO:0000313" key="1">
    <source>
        <dbReference type="EMBL" id="MFC4306402.1"/>
    </source>
</evidence>
<dbReference type="Gene3D" id="3.40.50.300">
    <property type="entry name" value="P-loop containing nucleotide triphosphate hydrolases"/>
    <property type="match status" value="2"/>
</dbReference>
<reference evidence="2" key="1">
    <citation type="journal article" date="2019" name="Int. J. Syst. Evol. Microbiol.">
        <title>The Global Catalogue of Microorganisms (GCM) 10K type strain sequencing project: providing services to taxonomists for standard genome sequencing and annotation.</title>
        <authorList>
            <consortium name="The Broad Institute Genomics Platform"/>
            <consortium name="The Broad Institute Genome Sequencing Center for Infectious Disease"/>
            <person name="Wu L."/>
            <person name="Ma J."/>
        </authorList>
    </citation>
    <scope>NUCLEOTIDE SEQUENCE [LARGE SCALE GENOMIC DNA]</scope>
    <source>
        <strain evidence="2">CGMCC 4.1641</strain>
    </source>
</reference>
<dbReference type="SUPFAM" id="SSF52540">
    <property type="entry name" value="P-loop containing nucleoside triphosphate hydrolases"/>
    <property type="match status" value="1"/>
</dbReference>
<dbReference type="InterPro" id="IPR027417">
    <property type="entry name" value="P-loop_NTPase"/>
</dbReference>